<dbReference type="InterPro" id="IPR008948">
    <property type="entry name" value="L-Aspartase-like"/>
</dbReference>
<comment type="similarity">
    <text evidence="3 12">Belongs to the lyase 1 family. Adenylosuccinate lyase subfamily.</text>
</comment>
<dbReference type="PANTHER" id="PTHR43172:SF1">
    <property type="entry name" value="ADENYLOSUCCINATE LYASE"/>
    <property type="match status" value="1"/>
</dbReference>
<evidence type="ECO:0000256" key="2">
    <source>
        <dbReference type="ARBA" id="ARBA00004734"/>
    </source>
</evidence>
<dbReference type="EMBL" id="CP000252">
    <property type="protein sequence ID" value="ABC77108.1"/>
    <property type="molecule type" value="Genomic_DNA"/>
</dbReference>
<dbReference type="InterPro" id="IPR024083">
    <property type="entry name" value="Fumarase/histidase_N"/>
</dbReference>
<proteinExistence type="inferred from homology"/>
<dbReference type="FunFam" id="1.20.200.10:FF:000008">
    <property type="entry name" value="Adenylosuccinate lyase"/>
    <property type="match status" value="1"/>
</dbReference>
<sequence>MIPRYSRDRMTAIWTPENRYRTWLDIEILACEAMSQLGLIPPASLEQIKNRAGFDVERIDEIERTTKHDVIAFLTSVTEKVGEDGRYIHMGMTSSDVLDTSFAVLLKQAADILIEDLDRLLIVLKEKAFQFKDTVMMGRSHGIHAEPVTFGLKMALWYQEMIRGHERLVRARDAVSVGKISGAVGTFSFIDPAVEAYVCRHLGLTPAPISSQIVQRDRHAEFFSVLAILASSIDKFSQEIRLLQRTEVREAEEYFSPGQKGSSAMPHKRNPVLSENLSGLARLMRSYALAALEDVPLWHERDISHSSVERVIGPDATILMDFMLGRFTGLMEKLVVYPERMLSNLNMTHGVIFSQMVLLRLIDKGMTREQGYAVVQKNAMTAWQEGTSFQGLLMQDNEVRGCLTEEELCDVFRIENFLKNVDVIFKRVFGEQ</sequence>
<name>Q2LSQ1_SYNAS</name>
<evidence type="ECO:0000259" key="13">
    <source>
        <dbReference type="SMART" id="SM00998"/>
    </source>
</evidence>
<organism evidence="14 15">
    <name type="scientific">Syntrophus aciditrophicus (strain SB)</name>
    <dbReference type="NCBI Taxonomy" id="56780"/>
    <lineage>
        <taxon>Bacteria</taxon>
        <taxon>Pseudomonadati</taxon>
        <taxon>Thermodesulfobacteriota</taxon>
        <taxon>Syntrophia</taxon>
        <taxon>Syntrophales</taxon>
        <taxon>Syntrophaceae</taxon>
        <taxon>Syntrophus</taxon>
    </lineage>
</organism>
<feature type="domain" description="Adenylosuccinate lyase C-terminal" evidence="13">
    <location>
        <begin position="349"/>
        <end position="429"/>
    </location>
</feature>
<protein>
    <recommendedName>
        <fullName evidence="5 11">Adenylosuccinate lyase</fullName>
        <shortName evidence="12">ASL</shortName>
        <ecNumber evidence="4 11">4.3.2.2</ecNumber>
    </recommendedName>
    <alternativeName>
        <fullName evidence="9 12">Adenylosuccinase</fullName>
    </alternativeName>
</protein>
<evidence type="ECO:0000256" key="7">
    <source>
        <dbReference type="ARBA" id="ARBA00023239"/>
    </source>
</evidence>
<dbReference type="CDD" id="cd01360">
    <property type="entry name" value="Adenylsuccinate_lyase_1"/>
    <property type="match status" value="1"/>
</dbReference>
<dbReference type="RefSeq" id="WP_011417137.1">
    <property type="nucleotide sequence ID" value="NC_007759.1"/>
</dbReference>
<dbReference type="GO" id="GO:0044208">
    <property type="term" value="P:'de novo' AMP biosynthetic process"/>
    <property type="evidence" value="ECO:0007669"/>
    <property type="project" value="UniProtKB-UniPathway"/>
</dbReference>
<evidence type="ECO:0000256" key="9">
    <source>
        <dbReference type="ARBA" id="ARBA00030717"/>
    </source>
</evidence>
<evidence type="ECO:0000313" key="15">
    <source>
        <dbReference type="Proteomes" id="UP000001933"/>
    </source>
</evidence>
<evidence type="ECO:0000256" key="12">
    <source>
        <dbReference type="RuleBase" id="RU361172"/>
    </source>
</evidence>
<comment type="pathway">
    <text evidence="2 12">Purine metabolism; AMP biosynthesis via de novo pathway; AMP from IMP: step 2/2.</text>
</comment>
<dbReference type="InterPro" id="IPR004769">
    <property type="entry name" value="Pur_lyase"/>
</dbReference>
<dbReference type="GO" id="GO:0070626">
    <property type="term" value="F:(S)-2-(5-amino-1-(5-phospho-D-ribosyl)imidazole-4-carboxamido) succinate lyase (fumarate-forming) activity"/>
    <property type="evidence" value="ECO:0007669"/>
    <property type="project" value="TreeGrafter"/>
</dbReference>
<dbReference type="PRINTS" id="PR00145">
    <property type="entry name" value="ARGSUCLYASE"/>
</dbReference>
<dbReference type="Gene3D" id="1.10.40.30">
    <property type="entry name" value="Fumarase/aspartase (C-terminal domain)"/>
    <property type="match status" value="1"/>
</dbReference>
<keyword evidence="15" id="KW-1185">Reference proteome</keyword>
<dbReference type="InterPro" id="IPR022761">
    <property type="entry name" value="Fumarate_lyase_N"/>
</dbReference>
<dbReference type="AlphaFoldDB" id="Q2LSQ1"/>
<evidence type="ECO:0000256" key="11">
    <source>
        <dbReference type="NCBIfam" id="TIGR00928"/>
    </source>
</evidence>
<reference evidence="14 15" key="1">
    <citation type="journal article" date="2007" name="Proc. Natl. Acad. Sci. U.S.A.">
        <title>The genome of Syntrophus aciditrophicus: life at the thermodynamic limit of microbial growth.</title>
        <authorList>
            <person name="McInerney M.J."/>
            <person name="Rohlin L."/>
            <person name="Mouttaki H."/>
            <person name="Kim U."/>
            <person name="Krupp R.S."/>
            <person name="Rios-Hernandez L."/>
            <person name="Sieber J."/>
            <person name="Struchtemeyer C.G."/>
            <person name="Bhattacharyya A."/>
            <person name="Campbell J.W."/>
            <person name="Gunsalus R.P."/>
        </authorList>
    </citation>
    <scope>NUCLEOTIDE SEQUENCE [LARGE SCALE GENOMIC DNA]</scope>
    <source>
        <strain evidence="14 15">SB</strain>
    </source>
</reference>
<evidence type="ECO:0000256" key="10">
    <source>
        <dbReference type="ARBA" id="ARBA00049115"/>
    </source>
</evidence>
<dbReference type="STRING" id="56780.SYN_00426"/>
<dbReference type="GO" id="GO:0004018">
    <property type="term" value="F:N6-(1,2-dicarboxyethyl)AMP AMP-lyase (fumarate-forming) activity"/>
    <property type="evidence" value="ECO:0007669"/>
    <property type="project" value="UniProtKB-UniRule"/>
</dbReference>
<keyword evidence="7 12" id="KW-0456">Lyase</keyword>
<dbReference type="InterPro" id="IPR020557">
    <property type="entry name" value="Fumarate_lyase_CS"/>
</dbReference>
<dbReference type="SMART" id="SM00998">
    <property type="entry name" value="ADSL_C"/>
    <property type="match status" value="1"/>
</dbReference>
<dbReference type="FunFam" id="1.10.275.10:FF:000006">
    <property type="entry name" value="Adenylosuccinate lyase"/>
    <property type="match status" value="1"/>
</dbReference>
<dbReference type="Gene3D" id="1.10.275.10">
    <property type="entry name" value="Fumarase/aspartase (N-terminal domain)"/>
    <property type="match status" value="1"/>
</dbReference>
<dbReference type="UniPathway" id="UPA00074">
    <property type="reaction ID" value="UER00132"/>
</dbReference>
<dbReference type="Pfam" id="PF00206">
    <property type="entry name" value="Lyase_1"/>
    <property type="match status" value="1"/>
</dbReference>
<dbReference type="Proteomes" id="UP000001933">
    <property type="component" value="Chromosome"/>
</dbReference>
<dbReference type="Gene3D" id="1.20.200.10">
    <property type="entry name" value="Fumarase/aspartase (Central domain)"/>
    <property type="match status" value="1"/>
</dbReference>
<evidence type="ECO:0000256" key="3">
    <source>
        <dbReference type="ARBA" id="ARBA00008273"/>
    </source>
</evidence>
<evidence type="ECO:0000256" key="8">
    <source>
        <dbReference type="ARBA" id="ARBA00024477"/>
    </source>
</evidence>
<comment type="pathway">
    <text evidence="1 12">Purine metabolism; IMP biosynthesis via de novo pathway; 5-amino-1-(5-phospho-D-ribosyl)imidazole-4-carboxamide from 5-amino-1-(5-phospho-D-ribosyl)imidazole-4-carboxylate: step 2/2.</text>
</comment>
<dbReference type="GO" id="GO:0005829">
    <property type="term" value="C:cytosol"/>
    <property type="evidence" value="ECO:0007669"/>
    <property type="project" value="TreeGrafter"/>
</dbReference>
<dbReference type="KEGG" id="sat:SYN_00426"/>
<accession>Q2LSQ1</accession>
<dbReference type="Pfam" id="PF10397">
    <property type="entry name" value="ADSL_C"/>
    <property type="match status" value="1"/>
</dbReference>
<dbReference type="OrthoDB" id="9768878at2"/>
<dbReference type="UniPathway" id="UPA00075">
    <property type="reaction ID" value="UER00336"/>
</dbReference>
<dbReference type="PROSITE" id="PS00163">
    <property type="entry name" value="FUMARATE_LYASES"/>
    <property type="match status" value="1"/>
</dbReference>
<comment type="catalytic activity">
    <reaction evidence="8">
        <text>(2S)-2-[5-amino-1-(5-phospho-beta-D-ribosyl)imidazole-4-carboxamido]succinate = 5-amino-1-(5-phospho-beta-D-ribosyl)imidazole-4-carboxamide + fumarate</text>
        <dbReference type="Rhea" id="RHEA:23920"/>
        <dbReference type="ChEBI" id="CHEBI:29806"/>
        <dbReference type="ChEBI" id="CHEBI:58443"/>
        <dbReference type="ChEBI" id="CHEBI:58475"/>
        <dbReference type="EC" id="4.3.2.2"/>
    </reaction>
    <physiologicalReaction direction="left-to-right" evidence="8">
        <dbReference type="Rhea" id="RHEA:23921"/>
    </physiologicalReaction>
</comment>
<dbReference type="PRINTS" id="PR00149">
    <property type="entry name" value="FUMRATELYASE"/>
</dbReference>
<dbReference type="NCBIfam" id="TIGR00928">
    <property type="entry name" value="purB"/>
    <property type="match status" value="1"/>
</dbReference>
<dbReference type="GO" id="GO:0006189">
    <property type="term" value="P:'de novo' IMP biosynthetic process"/>
    <property type="evidence" value="ECO:0007669"/>
    <property type="project" value="UniProtKB-UniPathway"/>
</dbReference>
<dbReference type="SUPFAM" id="SSF48557">
    <property type="entry name" value="L-aspartase-like"/>
    <property type="match status" value="1"/>
</dbReference>
<evidence type="ECO:0000256" key="5">
    <source>
        <dbReference type="ARBA" id="ARBA00017058"/>
    </source>
</evidence>
<gene>
    <name evidence="14" type="ORF">SYN_00426</name>
</gene>
<dbReference type="eggNOG" id="COG0015">
    <property type="taxonomic scope" value="Bacteria"/>
</dbReference>
<evidence type="ECO:0000256" key="1">
    <source>
        <dbReference type="ARBA" id="ARBA00004706"/>
    </source>
</evidence>
<evidence type="ECO:0000256" key="6">
    <source>
        <dbReference type="ARBA" id="ARBA00022755"/>
    </source>
</evidence>
<dbReference type="PANTHER" id="PTHR43172">
    <property type="entry name" value="ADENYLOSUCCINATE LYASE"/>
    <property type="match status" value="1"/>
</dbReference>
<dbReference type="HOGENOM" id="CLU_030949_0_1_7"/>
<dbReference type="FunCoup" id="Q2LSQ1">
    <property type="interactions" value="489"/>
</dbReference>
<comment type="catalytic activity">
    <reaction evidence="10">
        <text>N(6)-(1,2-dicarboxyethyl)-AMP = fumarate + AMP</text>
        <dbReference type="Rhea" id="RHEA:16853"/>
        <dbReference type="ChEBI" id="CHEBI:29806"/>
        <dbReference type="ChEBI" id="CHEBI:57567"/>
        <dbReference type="ChEBI" id="CHEBI:456215"/>
        <dbReference type="EC" id="4.3.2.2"/>
    </reaction>
    <physiologicalReaction direction="left-to-right" evidence="10">
        <dbReference type="Rhea" id="RHEA:16854"/>
    </physiologicalReaction>
</comment>
<dbReference type="InParanoid" id="Q2LSQ1"/>
<evidence type="ECO:0000313" key="14">
    <source>
        <dbReference type="EMBL" id="ABC77108.1"/>
    </source>
</evidence>
<dbReference type="InterPro" id="IPR000362">
    <property type="entry name" value="Fumarate_lyase_fam"/>
</dbReference>
<dbReference type="InterPro" id="IPR019468">
    <property type="entry name" value="AdenyloSucc_lyase_C"/>
</dbReference>
<keyword evidence="6 12" id="KW-0658">Purine biosynthesis</keyword>
<evidence type="ECO:0000256" key="4">
    <source>
        <dbReference type="ARBA" id="ARBA00012339"/>
    </source>
</evidence>
<dbReference type="EC" id="4.3.2.2" evidence="4 11"/>
<dbReference type="FunFam" id="1.10.40.30:FF:000007">
    <property type="entry name" value="Adenylosuccinate lyase"/>
    <property type="match status" value="1"/>
</dbReference>